<dbReference type="Pfam" id="PF05036">
    <property type="entry name" value="SPOR"/>
    <property type="match status" value="1"/>
</dbReference>
<feature type="transmembrane region" description="Helical" evidence="2">
    <location>
        <begin position="9"/>
        <end position="27"/>
    </location>
</feature>
<dbReference type="PANTHER" id="PTHR38687">
    <property type="entry name" value="CELL DIVISION PROTEIN DEDD-RELATED"/>
    <property type="match status" value="1"/>
</dbReference>
<evidence type="ECO:0000313" key="5">
    <source>
        <dbReference type="Proteomes" id="UP000199058"/>
    </source>
</evidence>
<dbReference type="PROSITE" id="PS51724">
    <property type="entry name" value="SPOR"/>
    <property type="match status" value="1"/>
</dbReference>
<keyword evidence="5" id="KW-1185">Reference proteome</keyword>
<dbReference type="RefSeq" id="WP_091964668.1">
    <property type="nucleotide sequence ID" value="NZ_FOLH01000006.1"/>
</dbReference>
<feature type="region of interest" description="Disordered" evidence="1">
    <location>
        <begin position="54"/>
        <end position="80"/>
    </location>
</feature>
<dbReference type="GO" id="GO:0030428">
    <property type="term" value="C:cell septum"/>
    <property type="evidence" value="ECO:0007669"/>
    <property type="project" value="TreeGrafter"/>
</dbReference>
<dbReference type="GO" id="GO:0042834">
    <property type="term" value="F:peptidoglycan binding"/>
    <property type="evidence" value="ECO:0007669"/>
    <property type="project" value="InterPro"/>
</dbReference>
<name>A0A1I1J8M7_9GAMM</name>
<gene>
    <name evidence="4" type="ORF">SAMN05660443_2667</name>
</gene>
<evidence type="ECO:0000313" key="4">
    <source>
        <dbReference type="EMBL" id="SFC44735.1"/>
    </source>
</evidence>
<feature type="domain" description="SPOR" evidence="3">
    <location>
        <begin position="89"/>
        <end position="164"/>
    </location>
</feature>
<keyword evidence="2" id="KW-1133">Transmembrane helix</keyword>
<dbReference type="STRING" id="1122252.SAMN05660443_2667"/>
<evidence type="ECO:0000259" key="3">
    <source>
        <dbReference type="PROSITE" id="PS51724"/>
    </source>
</evidence>
<dbReference type="Gene3D" id="3.30.70.1070">
    <property type="entry name" value="Sporulation related repeat"/>
    <property type="match status" value="1"/>
</dbReference>
<evidence type="ECO:0000256" key="2">
    <source>
        <dbReference type="SAM" id="Phobius"/>
    </source>
</evidence>
<dbReference type="InterPro" id="IPR007730">
    <property type="entry name" value="SPOR-like_dom"/>
</dbReference>
<organism evidence="4 5">
    <name type="scientific">Marinospirillum celere</name>
    <dbReference type="NCBI Taxonomy" id="1122252"/>
    <lineage>
        <taxon>Bacteria</taxon>
        <taxon>Pseudomonadati</taxon>
        <taxon>Pseudomonadota</taxon>
        <taxon>Gammaproteobacteria</taxon>
        <taxon>Oceanospirillales</taxon>
        <taxon>Oceanospirillaceae</taxon>
        <taxon>Marinospirillum</taxon>
    </lineage>
</organism>
<dbReference type="PANTHER" id="PTHR38687:SF1">
    <property type="entry name" value="CELL DIVISION PROTEIN DEDD"/>
    <property type="match status" value="1"/>
</dbReference>
<keyword evidence="2" id="KW-0472">Membrane</keyword>
<dbReference type="SUPFAM" id="SSF110997">
    <property type="entry name" value="Sporulation related repeat"/>
    <property type="match status" value="1"/>
</dbReference>
<protein>
    <submittedName>
        <fullName evidence="4">DedD protein</fullName>
    </submittedName>
</protein>
<dbReference type="AlphaFoldDB" id="A0A1I1J8M7"/>
<dbReference type="InterPro" id="IPR036680">
    <property type="entry name" value="SPOR-like_sf"/>
</dbReference>
<dbReference type="GO" id="GO:0032153">
    <property type="term" value="C:cell division site"/>
    <property type="evidence" value="ECO:0007669"/>
    <property type="project" value="TreeGrafter"/>
</dbReference>
<dbReference type="EMBL" id="FOLH01000006">
    <property type="protein sequence ID" value="SFC44735.1"/>
    <property type="molecule type" value="Genomic_DNA"/>
</dbReference>
<feature type="compositionally biased region" description="Basic and acidic residues" evidence="1">
    <location>
        <begin position="69"/>
        <end position="80"/>
    </location>
</feature>
<accession>A0A1I1J8M7</accession>
<reference evidence="4 5" key="1">
    <citation type="submission" date="2016-10" db="EMBL/GenBank/DDBJ databases">
        <authorList>
            <person name="de Groot N.N."/>
        </authorList>
    </citation>
    <scope>NUCLEOTIDE SEQUENCE [LARGE SCALE GENOMIC DNA]</scope>
    <source>
        <strain evidence="4 5">DSM 18438</strain>
    </source>
</reference>
<sequence length="181" mass="20392">MRYGLKERLIGALALIALAVIFLPLILEEERPPLPVSDKIVMPESPEPLAVDLEASKPPKLQPSVSEEEQQRVESRRERGDQRMQLALEGGVEAWAIQVASLGDSSNARRLVARMEDKGLQTYWRRINNLAVVFVGPFIDQQEARSVQDRLLQEEGLRTLLTRYVPERVAREQGSLPGTNE</sequence>
<keyword evidence="2" id="KW-0812">Transmembrane</keyword>
<evidence type="ECO:0000256" key="1">
    <source>
        <dbReference type="SAM" id="MobiDB-lite"/>
    </source>
</evidence>
<dbReference type="OrthoDB" id="7069135at2"/>
<proteinExistence type="predicted"/>
<dbReference type="Proteomes" id="UP000199058">
    <property type="component" value="Unassembled WGS sequence"/>
</dbReference>
<dbReference type="GO" id="GO:0032506">
    <property type="term" value="P:cytokinetic process"/>
    <property type="evidence" value="ECO:0007669"/>
    <property type="project" value="TreeGrafter"/>
</dbReference>
<dbReference type="InterPro" id="IPR052521">
    <property type="entry name" value="Cell_div_SPOR-domain"/>
</dbReference>